<comment type="subcellular location">
    <subcellularLocation>
        <location evidence="1">Cell inner membrane</location>
        <topology evidence="1">Multi-pass membrane protein</topology>
    </subcellularLocation>
    <subcellularLocation>
        <location evidence="9">Cell membrane</location>
        <topology evidence="9">Multi-pass membrane protein</topology>
    </subcellularLocation>
</comment>
<dbReference type="EC" id="3.4.23.43" evidence="9"/>
<evidence type="ECO:0000259" key="12">
    <source>
        <dbReference type="Pfam" id="PF06750"/>
    </source>
</evidence>
<keyword evidence="5 9" id="KW-0812">Transmembrane</keyword>
<evidence type="ECO:0000256" key="5">
    <source>
        <dbReference type="ARBA" id="ARBA00022692"/>
    </source>
</evidence>
<comment type="function">
    <text evidence="9">Plays an essential role in type IV pili and type II pseudopili formation by proteolytically removing the leader sequence from substrate proteins and subsequently monomethylating the alpha-amino group of the newly exposed N-terminal phenylalanine.</text>
</comment>
<evidence type="ECO:0000256" key="1">
    <source>
        <dbReference type="ARBA" id="ARBA00004429"/>
    </source>
</evidence>
<feature type="domain" description="Prepilin type IV endopeptidase peptidase" evidence="11">
    <location>
        <begin position="105"/>
        <end position="209"/>
    </location>
</feature>
<comment type="catalytic activity">
    <reaction evidence="9">
        <text>Typically cleaves a -Gly-|-Phe- bond to release an N-terminal, basic peptide of 5-8 residues from type IV prepilin, and then N-methylates the new N-terminal amino group, the methyl donor being S-adenosyl-L-methionine.</text>
        <dbReference type="EC" id="3.4.23.43"/>
    </reaction>
</comment>
<keyword evidence="3" id="KW-1003">Cell membrane</keyword>
<dbReference type="InterPro" id="IPR050882">
    <property type="entry name" value="Prepilin_peptidase/N-MTase"/>
</dbReference>
<keyword evidence="9 13" id="KW-0489">Methyltransferase</keyword>
<dbReference type="Gene3D" id="1.20.120.1220">
    <property type="match status" value="1"/>
</dbReference>
<dbReference type="PANTHER" id="PTHR30487:SF0">
    <property type="entry name" value="PREPILIN LEADER PEPTIDASE_N-METHYLTRANSFERASE-RELATED"/>
    <property type="match status" value="1"/>
</dbReference>
<proteinExistence type="inferred from homology"/>
<dbReference type="PRINTS" id="PR00864">
    <property type="entry name" value="PREPILNPTASE"/>
</dbReference>
<dbReference type="EC" id="2.1.1.-" evidence="9"/>
<evidence type="ECO:0000313" key="14">
    <source>
        <dbReference type="Proteomes" id="UP000558192"/>
    </source>
</evidence>
<dbReference type="RefSeq" id="WP_168069896.1">
    <property type="nucleotide sequence ID" value="NZ_JAATJC010000001.1"/>
</dbReference>
<dbReference type="InterPro" id="IPR010627">
    <property type="entry name" value="Prepilin_pept_A24_N"/>
</dbReference>
<keyword evidence="7 10" id="KW-0472">Membrane</keyword>
<keyword evidence="4" id="KW-0997">Cell inner membrane</keyword>
<dbReference type="GO" id="GO:0008168">
    <property type="term" value="F:methyltransferase activity"/>
    <property type="evidence" value="ECO:0007669"/>
    <property type="project" value="UniProtKB-KW"/>
</dbReference>
<comment type="similarity">
    <text evidence="2 8">Belongs to the peptidase A24 family.</text>
</comment>
<keyword evidence="9" id="KW-0511">Multifunctional enzyme</keyword>
<gene>
    <name evidence="13" type="ORF">GGQ97_002387</name>
</gene>
<feature type="domain" description="Prepilin peptidase A24 N-terminal" evidence="12">
    <location>
        <begin position="12"/>
        <end position="91"/>
    </location>
</feature>
<dbReference type="GO" id="GO:0032259">
    <property type="term" value="P:methylation"/>
    <property type="evidence" value="ECO:0007669"/>
    <property type="project" value="UniProtKB-KW"/>
</dbReference>
<evidence type="ECO:0000256" key="4">
    <source>
        <dbReference type="ARBA" id="ARBA00022519"/>
    </source>
</evidence>
<dbReference type="GO" id="GO:0005886">
    <property type="term" value="C:plasma membrane"/>
    <property type="evidence" value="ECO:0007669"/>
    <property type="project" value="UniProtKB-SubCell"/>
</dbReference>
<keyword evidence="9" id="KW-0645">Protease</keyword>
<feature type="transmembrane region" description="Helical" evidence="10">
    <location>
        <begin position="121"/>
        <end position="139"/>
    </location>
</feature>
<keyword evidence="14" id="KW-1185">Reference proteome</keyword>
<keyword evidence="9 13" id="KW-0808">Transferase</keyword>
<dbReference type="GO" id="GO:0006465">
    <property type="term" value="P:signal peptide processing"/>
    <property type="evidence" value="ECO:0007669"/>
    <property type="project" value="TreeGrafter"/>
</dbReference>
<dbReference type="AlphaFoldDB" id="A0A7X6BGM1"/>
<dbReference type="PANTHER" id="PTHR30487">
    <property type="entry name" value="TYPE 4 PREPILIN-LIKE PROTEINS LEADER PEPTIDE-PROCESSING ENZYME"/>
    <property type="match status" value="1"/>
</dbReference>
<sequence>MIHLAGGVAGFLLGAIFGSFIATLCLRWPEGESVLRGRSTCDGCGEPIPPGRLVPLLSAALSRGRATCCGSRIDPFHFRVELAAALIGAVALALAPSGQGLALAAFGWLLLPLFLLDRHHFWLPDPLTLCLAAASFVAAPFLNDVPLAERIASGLVAGLGLALIGWSYARFRHREGLGQGDPKLFAALALWLGPEATVATLLGAALLGLGEALVRRKARDEALPFGAYLCLAAWLIATLRVAAVP</sequence>
<keyword evidence="9 13" id="KW-0378">Hydrolase</keyword>
<protein>
    <recommendedName>
        <fullName evidence="9">Prepilin leader peptidase/N-methyltransferase</fullName>
        <ecNumber evidence="9">2.1.1.-</ecNumber>
        <ecNumber evidence="9">3.4.23.43</ecNumber>
    </recommendedName>
</protein>
<evidence type="ECO:0000256" key="3">
    <source>
        <dbReference type="ARBA" id="ARBA00022475"/>
    </source>
</evidence>
<dbReference type="EMBL" id="JAATJC010000001">
    <property type="protein sequence ID" value="NJC06594.1"/>
    <property type="molecule type" value="Genomic_DNA"/>
</dbReference>
<evidence type="ECO:0000256" key="7">
    <source>
        <dbReference type="ARBA" id="ARBA00023136"/>
    </source>
</evidence>
<feature type="transmembrane region" description="Helical" evidence="10">
    <location>
        <begin position="151"/>
        <end position="169"/>
    </location>
</feature>
<feature type="transmembrane region" description="Helical" evidence="10">
    <location>
        <begin position="189"/>
        <end position="210"/>
    </location>
</feature>
<name>A0A7X6BGM1_9SPHN</name>
<evidence type="ECO:0000259" key="11">
    <source>
        <dbReference type="Pfam" id="PF01478"/>
    </source>
</evidence>
<evidence type="ECO:0000256" key="10">
    <source>
        <dbReference type="SAM" id="Phobius"/>
    </source>
</evidence>
<organism evidence="13 14">
    <name type="scientific">Sphingomonas kaistensis</name>
    <dbReference type="NCBI Taxonomy" id="298708"/>
    <lineage>
        <taxon>Bacteria</taxon>
        <taxon>Pseudomonadati</taxon>
        <taxon>Pseudomonadota</taxon>
        <taxon>Alphaproteobacteria</taxon>
        <taxon>Sphingomonadales</taxon>
        <taxon>Sphingomonadaceae</taxon>
        <taxon>Sphingomonas</taxon>
    </lineage>
</organism>
<reference evidence="13 14" key="1">
    <citation type="submission" date="2020-03" db="EMBL/GenBank/DDBJ databases">
        <title>Genomic Encyclopedia of Type Strains, Phase IV (KMG-IV): sequencing the most valuable type-strain genomes for metagenomic binning, comparative biology and taxonomic classification.</title>
        <authorList>
            <person name="Goeker M."/>
        </authorList>
    </citation>
    <scope>NUCLEOTIDE SEQUENCE [LARGE SCALE GENOMIC DNA]</scope>
    <source>
        <strain evidence="13 14">DSM 16846</strain>
    </source>
</reference>
<comment type="caution">
    <text evidence="13">The sequence shown here is derived from an EMBL/GenBank/DDBJ whole genome shotgun (WGS) entry which is preliminary data.</text>
</comment>
<dbReference type="Pfam" id="PF01478">
    <property type="entry name" value="Peptidase_A24"/>
    <property type="match status" value="1"/>
</dbReference>
<dbReference type="Pfam" id="PF06750">
    <property type="entry name" value="A24_N_bact"/>
    <property type="match status" value="1"/>
</dbReference>
<dbReference type="GO" id="GO:0004190">
    <property type="term" value="F:aspartic-type endopeptidase activity"/>
    <property type="evidence" value="ECO:0007669"/>
    <property type="project" value="UniProtKB-EC"/>
</dbReference>
<accession>A0A7X6BGM1</accession>
<dbReference type="InterPro" id="IPR000045">
    <property type="entry name" value="Prepilin_IV_endopep_pep"/>
</dbReference>
<evidence type="ECO:0000256" key="9">
    <source>
        <dbReference type="RuleBase" id="RU003794"/>
    </source>
</evidence>
<evidence type="ECO:0000313" key="13">
    <source>
        <dbReference type="EMBL" id="NJC06594.1"/>
    </source>
</evidence>
<evidence type="ECO:0000256" key="6">
    <source>
        <dbReference type="ARBA" id="ARBA00022989"/>
    </source>
</evidence>
<feature type="transmembrane region" description="Helical" evidence="10">
    <location>
        <begin position="222"/>
        <end position="243"/>
    </location>
</feature>
<feature type="transmembrane region" description="Helical" evidence="10">
    <location>
        <begin position="6"/>
        <end position="26"/>
    </location>
</feature>
<dbReference type="Proteomes" id="UP000558192">
    <property type="component" value="Unassembled WGS sequence"/>
</dbReference>
<evidence type="ECO:0000256" key="8">
    <source>
        <dbReference type="RuleBase" id="RU003793"/>
    </source>
</evidence>
<dbReference type="InterPro" id="IPR014032">
    <property type="entry name" value="Peptidase_A24A_bac"/>
</dbReference>
<keyword evidence="6 10" id="KW-1133">Transmembrane helix</keyword>
<feature type="transmembrane region" description="Helical" evidence="10">
    <location>
        <begin position="82"/>
        <end position="109"/>
    </location>
</feature>
<evidence type="ECO:0000256" key="2">
    <source>
        <dbReference type="ARBA" id="ARBA00005801"/>
    </source>
</evidence>